<proteinExistence type="predicted"/>
<keyword evidence="3" id="KW-1185">Reference proteome</keyword>
<dbReference type="KEGG" id="mpad:KEF85_04095"/>
<dbReference type="RefSeq" id="WP_215583448.1">
    <property type="nucleotide sequence ID" value="NZ_CP073754.1"/>
</dbReference>
<dbReference type="PANTHER" id="PTHR43736">
    <property type="entry name" value="ADP-RIBOSE PYROPHOSPHATASE"/>
    <property type="match status" value="1"/>
</dbReference>
<dbReference type="Gene3D" id="3.90.79.10">
    <property type="entry name" value="Nucleoside Triphosphate Pyrophosphohydrolase"/>
    <property type="match status" value="1"/>
</dbReference>
<evidence type="ECO:0000259" key="1">
    <source>
        <dbReference type="PROSITE" id="PS51462"/>
    </source>
</evidence>
<name>A0A975MQI1_9GAMM</name>
<feature type="domain" description="Nudix hydrolase" evidence="1">
    <location>
        <begin position="24"/>
        <end position="168"/>
    </location>
</feature>
<dbReference type="InterPro" id="IPR032582">
    <property type="entry name" value="DUF4916"/>
</dbReference>
<dbReference type="PROSITE" id="PS51462">
    <property type="entry name" value="NUDIX"/>
    <property type="match status" value="1"/>
</dbReference>
<reference evidence="2" key="1">
    <citation type="submission" date="2021-04" db="EMBL/GenBank/DDBJ databases">
        <title>Draft genome sequence data of methanotrophic Methylovulum sp. strain S1L and Methylomonas sp. strain S2AM isolated from boreal lake water columns.</title>
        <authorList>
            <person name="Rissanen A.J."/>
            <person name="Mangayil R."/>
            <person name="Svenning M.M."/>
            <person name="Khanongnuch R."/>
        </authorList>
    </citation>
    <scope>NUCLEOTIDE SEQUENCE</scope>
    <source>
        <strain evidence="2">S2AM</strain>
    </source>
</reference>
<protein>
    <submittedName>
        <fullName evidence="2">DUF4916 domain-containing protein</fullName>
    </submittedName>
</protein>
<evidence type="ECO:0000313" key="3">
    <source>
        <dbReference type="Proteomes" id="UP000676649"/>
    </source>
</evidence>
<dbReference type="SUPFAM" id="SSF55811">
    <property type="entry name" value="Nudix"/>
    <property type="match status" value="1"/>
</dbReference>
<sequence>MSKSPAKSSYWLPDDEWQKVQKCLPITCVDILAFRKTATDIGEIGLIKRNTPHQGRKWCLIGGRLQYNETLMAAVQRELLETLGEQCGYSLTGNGQPLWVAQYFPTLDWDEYLDPRQHAISLIYAVELSGQLIPSGEAFEFDWFAVKDIEQHQEIGFGQNRLILDCVAALRKII</sequence>
<gene>
    <name evidence="2" type="ORF">KEF85_04095</name>
</gene>
<dbReference type="Proteomes" id="UP000676649">
    <property type="component" value="Chromosome"/>
</dbReference>
<organism evidence="2 3">
    <name type="scientific">Methylomonas paludis</name>
    <dbReference type="NCBI Taxonomy" id="1173101"/>
    <lineage>
        <taxon>Bacteria</taxon>
        <taxon>Pseudomonadati</taxon>
        <taxon>Pseudomonadota</taxon>
        <taxon>Gammaproteobacteria</taxon>
        <taxon>Methylococcales</taxon>
        <taxon>Methylococcaceae</taxon>
        <taxon>Methylomonas</taxon>
    </lineage>
</organism>
<dbReference type="PANTHER" id="PTHR43736:SF1">
    <property type="entry name" value="DIHYDRONEOPTERIN TRIPHOSPHATE DIPHOSPHATASE"/>
    <property type="match status" value="1"/>
</dbReference>
<evidence type="ECO:0000313" key="2">
    <source>
        <dbReference type="EMBL" id="QWF71666.1"/>
    </source>
</evidence>
<dbReference type="Pfam" id="PF16262">
    <property type="entry name" value="DUF4916"/>
    <property type="match status" value="1"/>
</dbReference>
<dbReference type="InterPro" id="IPR000086">
    <property type="entry name" value="NUDIX_hydrolase_dom"/>
</dbReference>
<accession>A0A975MQI1</accession>
<dbReference type="GO" id="GO:0003824">
    <property type="term" value="F:catalytic activity"/>
    <property type="evidence" value="ECO:0007669"/>
    <property type="project" value="UniProtKB-ARBA"/>
</dbReference>
<dbReference type="AlphaFoldDB" id="A0A975MQI1"/>
<dbReference type="InterPro" id="IPR015797">
    <property type="entry name" value="NUDIX_hydrolase-like_dom_sf"/>
</dbReference>
<dbReference type="EMBL" id="CP073754">
    <property type="protein sequence ID" value="QWF71666.1"/>
    <property type="molecule type" value="Genomic_DNA"/>
</dbReference>